<dbReference type="Proteomes" id="UP000319731">
    <property type="component" value="Unassembled WGS sequence"/>
</dbReference>
<keyword evidence="4 6" id="KW-1133">Transmembrane helix</keyword>
<accession>A0A507CBD0</accession>
<dbReference type="OrthoDB" id="1935484at2759"/>
<dbReference type="InterPro" id="IPR020846">
    <property type="entry name" value="MFS_dom"/>
</dbReference>
<dbReference type="PROSITE" id="PS50850">
    <property type="entry name" value="MFS"/>
    <property type="match status" value="1"/>
</dbReference>
<dbReference type="GO" id="GO:0016020">
    <property type="term" value="C:membrane"/>
    <property type="evidence" value="ECO:0007669"/>
    <property type="project" value="UniProtKB-SubCell"/>
</dbReference>
<feature type="transmembrane region" description="Helical" evidence="6">
    <location>
        <begin position="466"/>
        <end position="487"/>
    </location>
</feature>
<dbReference type="PANTHER" id="PTHR43791:SF65">
    <property type="entry name" value="MAJOR FACILITATOR SUPERFAMILY (MFS) PROFILE DOMAIN-CONTAINING PROTEIN-RELATED"/>
    <property type="match status" value="1"/>
</dbReference>
<feature type="transmembrane region" description="Helical" evidence="6">
    <location>
        <begin position="199"/>
        <end position="219"/>
    </location>
</feature>
<organism evidence="8 9">
    <name type="scientific">Synchytrium microbalum</name>
    <dbReference type="NCBI Taxonomy" id="1806994"/>
    <lineage>
        <taxon>Eukaryota</taxon>
        <taxon>Fungi</taxon>
        <taxon>Fungi incertae sedis</taxon>
        <taxon>Chytridiomycota</taxon>
        <taxon>Chytridiomycota incertae sedis</taxon>
        <taxon>Chytridiomycetes</taxon>
        <taxon>Synchytriales</taxon>
        <taxon>Synchytriaceae</taxon>
        <taxon>Synchytrium</taxon>
    </lineage>
</organism>
<feature type="transmembrane region" description="Helical" evidence="6">
    <location>
        <begin position="168"/>
        <end position="187"/>
    </location>
</feature>
<feature type="transmembrane region" description="Helical" evidence="6">
    <location>
        <begin position="137"/>
        <end position="156"/>
    </location>
</feature>
<feature type="transmembrane region" description="Helical" evidence="6">
    <location>
        <begin position="375"/>
        <end position="395"/>
    </location>
</feature>
<gene>
    <name evidence="8" type="ORF">SmJEL517_g02580</name>
</gene>
<dbReference type="EMBL" id="QEAO01000011">
    <property type="protein sequence ID" value="TPX34855.1"/>
    <property type="molecule type" value="Genomic_DNA"/>
</dbReference>
<dbReference type="GeneID" id="42003805"/>
<feature type="transmembrane region" description="Helical" evidence="6">
    <location>
        <begin position="231"/>
        <end position="252"/>
    </location>
</feature>
<dbReference type="STRING" id="1806994.A0A507CBD0"/>
<sequence length="527" mass="59148">MDSHVKRFAKTLFRPRASSKDDRAIDVVTKDATIITGTENVDDESVPGFRKDLVWSEDEEKMIVKKVDRSILILMGFIFFVLQVDRGNIASALSDNITGDTNMSVNDFNLGTAVFVLAYSCAQVPLNSLTRLFGPSITIPVSCICWGIVTVSQAFISNRTQYLITRALLGVAECVFLPAAIMYLNTYYKKGEFATRLSWLYAVYGIANICTGFLGFAILRMRGIGGLPGWSWMFIIDGAATIILGLVCFFVIPTNPTKTTSFLRRNPLFTEREAQISVTRVILDDPTKAAKSRDSFTRQDIEESLSDLNIWIHVFIGIFSQMPSPQIGLFSSYVIKSLGFDTVYANLLTVPASIFGVIAMVTVTRSSDKLNERAYHSVFALVWQAVGLVLLVLLPDSKWPLYAALIFTLSWPSFHPLHVSWLANNMNPMNKRSIATSMLISAVSFGQVAASQVYRDDDAPRFKRGNSIFVGTTLLAILLVLFKHYHYQWVNHRRAKKWASMSEDEREEYSNKTKDVGSNKLNFRFRP</sequence>
<evidence type="ECO:0000313" key="8">
    <source>
        <dbReference type="EMBL" id="TPX34855.1"/>
    </source>
</evidence>
<dbReference type="InterPro" id="IPR011701">
    <property type="entry name" value="MFS"/>
</dbReference>
<feature type="transmembrane region" description="Helical" evidence="6">
    <location>
        <begin position="401"/>
        <end position="422"/>
    </location>
</feature>
<keyword evidence="5 6" id="KW-0472">Membrane</keyword>
<keyword evidence="9" id="KW-1185">Reference proteome</keyword>
<evidence type="ECO:0000256" key="1">
    <source>
        <dbReference type="ARBA" id="ARBA00004141"/>
    </source>
</evidence>
<proteinExistence type="predicted"/>
<feature type="transmembrane region" description="Helical" evidence="6">
    <location>
        <begin position="67"/>
        <end position="84"/>
    </location>
</feature>
<dbReference type="PANTHER" id="PTHR43791">
    <property type="entry name" value="PERMEASE-RELATED"/>
    <property type="match status" value="1"/>
</dbReference>
<dbReference type="RefSeq" id="XP_031025493.1">
    <property type="nucleotide sequence ID" value="XM_031168508.1"/>
</dbReference>
<dbReference type="GO" id="GO:0022857">
    <property type="term" value="F:transmembrane transporter activity"/>
    <property type="evidence" value="ECO:0007669"/>
    <property type="project" value="InterPro"/>
</dbReference>
<evidence type="ECO:0000259" key="7">
    <source>
        <dbReference type="PROSITE" id="PS50850"/>
    </source>
</evidence>
<evidence type="ECO:0000256" key="4">
    <source>
        <dbReference type="ARBA" id="ARBA00022989"/>
    </source>
</evidence>
<dbReference type="Gene3D" id="1.20.1250.20">
    <property type="entry name" value="MFS general substrate transporter like domains"/>
    <property type="match status" value="2"/>
</dbReference>
<evidence type="ECO:0000256" key="2">
    <source>
        <dbReference type="ARBA" id="ARBA00022448"/>
    </source>
</evidence>
<feature type="domain" description="Major facilitator superfamily (MFS) profile" evidence="7">
    <location>
        <begin position="71"/>
        <end position="488"/>
    </location>
</feature>
<feature type="transmembrane region" description="Helical" evidence="6">
    <location>
        <begin position="343"/>
        <end position="363"/>
    </location>
</feature>
<dbReference type="Pfam" id="PF07690">
    <property type="entry name" value="MFS_1"/>
    <property type="match status" value="1"/>
</dbReference>
<dbReference type="AlphaFoldDB" id="A0A507CBD0"/>
<evidence type="ECO:0000313" key="9">
    <source>
        <dbReference type="Proteomes" id="UP000319731"/>
    </source>
</evidence>
<protein>
    <recommendedName>
        <fullName evidence="7">Major facilitator superfamily (MFS) profile domain-containing protein</fullName>
    </recommendedName>
</protein>
<evidence type="ECO:0000256" key="3">
    <source>
        <dbReference type="ARBA" id="ARBA00022692"/>
    </source>
</evidence>
<keyword evidence="2" id="KW-0813">Transport</keyword>
<feature type="transmembrane region" description="Helical" evidence="6">
    <location>
        <begin position="434"/>
        <end position="454"/>
    </location>
</feature>
<evidence type="ECO:0000256" key="5">
    <source>
        <dbReference type="ARBA" id="ARBA00023136"/>
    </source>
</evidence>
<dbReference type="SUPFAM" id="SSF103473">
    <property type="entry name" value="MFS general substrate transporter"/>
    <property type="match status" value="1"/>
</dbReference>
<reference evidence="8 9" key="1">
    <citation type="journal article" date="2019" name="Sci. Rep.">
        <title>Comparative genomics of chytrid fungi reveal insights into the obligate biotrophic and pathogenic lifestyle of Synchytrium endobioticum.</title>
        <authorList>
            <person name="van de Vossenberg B.T.L.H."/>
            <person name="Warris S."/>
            <person name="Nguyen H.D.T."/>
            <person name="van Gent-Pelzer M.P.E."/>
            <person name="Joly D.L."/>
            <person name="van de Geest H.C."/>
            <person name="Bonants P.J.M."/>
            <person name="Smith D.S."/>
            <person name="Levesque C.A."/>
            <person name="van der Lee T.A.J."/>
        </authorList>
    </citation>
    <scope>NUCLEOTIDE SEQUENCE [LARGE SCALE GENOMIC DNA]</scope>
    <source>
        <strain evidence="8 9">JEL517</strain>
    </source>
</reference>
<keyword evidence="3 6" id="KW-0812">Transmembrane</keyword>
<name>A0A507CBD0_9FUNG</name>
<comment type="subcellular location">
    <subcellularLocation>
        <location evidence="1">Membrane</location>
        <topology evidence="1">Multi-pass membrane protein</topology>
    </subcellularLocation>
</comment>
<comment type="caution">
    <text evidence="8">The sequence shown here is derived from an EMBL/GenBank/DDBJ whole genome shotgun (WGS) entry which is preliminary data.</text>
</comment>
<evidence type="ECO:0000256" key="6">
    <source>
        <dbReference type="SAM" id="Phobius"/>
    </source>
</evidence>
<dbReference type="InterPro" id="IPR036259">
    <property type="entry name" value="MFS_trans_sf"/>
</dbReference>